<dbReference type="InterPro" id="IPR010865">
    <property type="entry name" value="DUF1499"/>
</dbReference>
<comment type="caution">
    <text evidence="2">The sequence shown here is derived from an EMBL/GenBank/DDBJ whole genome shotgun (WGS) entry which is preliminary data.</text>
</comment>
<organism evidence="2 3">
    <name type="scientific">Caldimonas mangrovi</name>
    <dbReference type="NCBI Taxonomy" id="2944811"/>
    <lineage>
        <taxon>Bacteria</taxon>
        <taxon>Pseudomonadati</taxon>
        <taxon>Pseudomonadota</taxon>
        <taxon>Betaproteobacteria</taxon>
        <taxon>Burkholderiales</taxon>
        <taxon>Sphaerotilaceae</taxon>
        <taxon>Caldimonas</taxon>
    </lineage>
</organism>
<dbReference type="PANTHER" id="PTHR34801:SF6">
    <property type="entry name" value="SLL1620 PROTEIN"/>
    <property type="match status" value="1"/>
</dbReference>
<dbReference type="EMBL" id="JAMKFE010000001">
    <property type="protein sequence ID" value="MCM5678167.1"/>
    <property type="molecule type" value="Genomic_DNA"/>
</dbReference>
<name>A0ABT0YIW1_9BURK</name>
<proteinExistence type="predicted"/>
<dbReference type="PIRSF" id="PIRSF026426">
    <property type="entry name" value="DUF1499"/>
    <property type="match status" value="1"/>
</dbReference>
<reference evidence="2" key="1">
    <citation type="submission" date="2022-05" db="EMBL/GenBank/DDBJ databases">
        <title>Schlegelella sp. nov., isolated from mangrove soil.</title>
        <authorList>
            <person name="Liu Y."/>
            <person name="Ge X."/>
            <person name="Liu W."/>
        </authorList>
    </citation>
    <scope>NUCLEOTIDE SEQUENCE</scope>
    <source>
        <strain evidence="2">S2-27</strain>
    </source>
</reference>
<protein>
    <submittedName>
        <fullName evidence="2">DUF1499 domain-containing protein</fullName>
    </submittedName>
</protein>
<dbReference type="RefSeq" id="WP_251776312.1">
    <property type="nucleotide sequence ID" value="NZ_JAMKFE010000001.1"/>
</dbReference>
<gene>
    <name evidence="2" type="ORF">M8A51_01305</name>
</gene>
<keyword evidence="3" id="KW-1185">Reference proteome</keyword>
<evidence type="ECO:0000313" key="2">
    <source>
        <dbReference type="EMBL" id="MCM5678167.1"/>
    </source>
</evidence>
<feature type="region of interest" description="Disordered" evidence="1">
    <location>
        <begin position="35"/>
        <end position="59"/>
    </location>
</feature>
<sequence>MRVIKWVLVVLAVLALAVFLAARLGFLEGPPPADLGVRDGRLKPPSDTPNSASSQAHRYPGHPMRVYAQVEPLRYTGDPVLAQERLRQTVATMGGARIVTSRPGYLHATFTTRWLRFVDDVEFAFDPAAGVVHVRSASRLGRRDFGVNRERVEAIRERFGG</sequence>
<evidence type="ECO:0000313" key="3">
    <source>
        <dbReference type="Proteomes" id="UP001165541"/>
    </source>
</evidence>
<dbReference type="Pfam" id="PF07386">
    <property type="entry name" value="DUF1499"/>
    <property type="match status" value="1"/>
</dbReference>
<accession>A0ABT0YIW1</accession>
<dbReference type="Proteomes" id="UP001165541">
    <property type="component" value="Unassembled WGS sequence"/>
</dbReference>
<evidence type="ECO:0000256" key="1">
    <source>
        <dbReference type="SAM" id="MobiDB-lite"/>
    </source>
</evidence>
<dbReference type="PANTHER" id="PTHR34801">
    <property type="entry name" value="EXPRESSED PROTEIN"/>
    <property type="match status" value="1"/>
</dbReference>